<gene>
    <name evidence="5" type="ORF">Acr_05g0013010</name>
</gene>
<dbReference type="PANTHER" id="PTHR45668">
    <property type="entry name" value="SERINE/THREONINE-PROTEIN PHOSPHATASE 5-RELATED"/>
    <property type="match status" value="1"/>
</dbReference>
<evidence type="ECO:0000256" key="1">
    <source>
        <dbReference type="ARBA" id="ARBA00001936"/>
    </source>
</evidence>
<dbReference type="GO" id="GO:0046872">
    <property type="term" value="F:metal ion binding"/>
    <property type="evidence" value="ECO:0007669"/>
    <property type="project" value="UniProtKB-KW"/>
</dbReference>
<protein>
    <submittedName>
        <fullName evidence="5">Serine/threonine-protein phosphatase 7 long form-like protein</fullName>
    </submittedName>
</protein>
<proteinExistence type="predicted"/>
<evidence type="ECO:0000256" key="4">
    <source>
        <dbReference type="SAM" id="MobiDB-lite"/>
    </source>
</evidence>
<feature type="region of interest" description="Disordered" evidence="4">
    <location>
        <begin position="51"/>
        <end position="99"/>
    </location>
</feature>
<dbReference type="InterPro" id="IPR029052">
    <property type="entry name" value="Metallo-depent_PP-like"/>
</dbReference>
<dbReference type="InterPro" id="IPR051134">
    <property type="entry name" value="PPP_phosphatase"/>
</dbReference>
<dbReference type="Gene3D" id="3.60.21.10">
    <property type="match status" value="1"/>
</dbReference>
<dbReference type="OrthoDB" id="445564at2759"/>
<organism evidence="5 6">
    <name type="scientific">Actinidia rufa</name>
    <dbReference type="NCBI Taxonomy" id="165716"/>
    <lineage>
        <taxon>Eukaryota</taxon>
        <taxon>Viridiplantae</taxon>
        <taxon>Streptophyta</taxon>
        <taxon>Embryophyta</taxon>
        <taxon>Tracheophyta</taxon>
        <taxon>Spermatophyta</taxon>
        <taxon>Magnoliopsida</taxon>
        <taxon>eudicotyledons</taxon>
        <taxon>Gunneridae</taxon>
        <taxon>Pentapetalae</taxon>
        <taxon>asterids</taxon>
        <taxon>Ericales</taxon>
        <taxon>Actinidiaceae</taxon>
        <taxon>Actinidia</taxon>
    </lineage>
</organism>
<comment type="caution">
    <text evidence="5">The sequence shown here is derived from an EMBL/GenBank/DDBJ whole genome shotgun (WGS) entry which is preliminary data.</text>
</comment>
<sequence length="194" mass="21323">MFLRECTPPSTFFIQLPSSWFTEIRNAKFWNKIQNESCLVRTLVLRPTDSTTTTAVTADDNRKPPPSSSDEDFFSSASVASSSSSDENPPLPPPKIPISWPSDGILSRDWVMDLMTAFDWGSRNLPPSEFPSILPVQVFDSLILSASKILHKEPNCVRIDSGNGADSRVVVVGDVHGQLHDVIFLLRDAGFSGG</sequence>
<dbReference type="PANTHER" id="PTHR45668:SF9">
    <property type="entry name" value="SERINE_THREONINE-PROTEIN PHOSPHATASE 7"/>
    <property type="match status" value="1"/>
</dbReference>
<keyword evidence="3" id="KW-0464">Manganese</keyword>
<dbReference type="EMBL" id="BJWL01000005">
    <property type="protein sequence ID" value="GFY87662.1"/>
    <property type="molecule type" value="Genomic_DNA"/>
</dbReference>
<reference evidence="5 6" key="1">
    <citation type="submission" date="2019-07" db="EMBL/GenBank/DDBJ databases">
        <title>De Novo Assembly of kiwifruit Actinidia rufa.</title>
        <authorList>
            <person name="Sugita-Konishi S."/>
            <person name="Sato K."/>
            <person name="Mori E."/>
            <person name="Abe Y."/>
            <person name="Kisaki G."/>
            <person name="Hamano K."/>
            <person name="Suezawa K."/>
            <person name="Otani M."/>
            <person name="Fukuda T."/>
            <person name="Manabe T."/>
            <person name="Gomi K."/>
            <person name="Tabuchi M."/>
            <person name="Akimitsu K."/>
            <person name="Kataoka I."/>
        </authorList>
    </citation>
    <scope>NUCLEOTIDE SEQUENCE [LARGE SCALE GENOMIC DNA]</scope>
    <source>
        <strain evidence="6">cv. Fuchu</strain>
    </source>
</reference>
<evidence type="ECO:0000313" key="6">
    <source>
        <dbReference type="Proteomes" id="UP000585474"/>
    </source>
</evidence>
<evidence type="ECO:0000313" key="5">
    <source>
        <dbReference type="EMBL" id="GFY87662.1"/>
    </source>
</evidence>
<keyword evidence="2" id="KW-0479">Metal-binding</keyword>
<comment type="cofactor">
    <cofactor evidence="1">
        <name>Mn(2+)</name>
        <dbReference type="ChEBI" id="CHEBI:29035"/>
    </cofactor>
</comment>
<feature type="compositionally biased region" description="Low complexity" evidence="4">
    <location>
        <begin position="74"/>
        <end position="88"/>
    </location>
</feature>
<evidence type="ECO:0000256" key="2">
    <source>
        <dbReference type="ARBA" id="ARBA00022723"/>
    </source>
</evidence>
<dbReference type="Proteomes" id="UP000585474">
    <property type="component" value="Unassembled WGS sequence"/>
</dbReference>
<evidence type="ECO:0000256" key="3">
    <source>
        <dbReference type="ARBA" id="ARBA00023211"/>
    </source>
</evidence>
<accession>A0A7J0EMX3</accession>
<dbReference type="AlphaFoldDB" id="A0A7J0EMX3"/>
<keyword evidence="6" id="KW-1185">Reference proteome</keyword>
<dbReference type="SUPFAM" id="SSF56300">
    <property type="entry name" value="Metallo-dependent phosphatases"/>
    <property type="match status" value="1"/>
</dbReference>
<name>A0A7J0EMX3_9ERIC</name>